<dbReference type="PANTHER" id="PTHR33931">
    <property type="entry name" value="HOLIN-LIKE PROTEIN CIDA-RELATED"/>
    <property type="match status" value="1"/>
</dbReference>
<dbReference type="Proteomes" id="UP000823633">
    <property type="component" value="Unassembled WGS sequence"/>
</dbReference>
<keyword evidence="4 6" id="KW-1133">Transmembrane helix</keyword>
<evidence type="ECO:0000256" key="2">
    <source>
        <dbReference type="ARBA" id="ARBA00022475"/>
    </source>
</evidence>
<evidence type="ECO:0000313" key="7">
    <source>
        <dbReference type="EMBL" id="MBO8443402.1"/>
    </source>
</evidence>
<evidence type="ECO:0000256" key="1">
    <source>
        <dbReference type="ARBA" id="ARBA00004651"/>
    </source>
</evidence>
<dbReference type="InterPro" id="IPR005538">
    <property type="entry name" value="LrgA/CidA"/>
</dbReference>
<gene>
    <name evidence="7" type="ORF">IAC42_06545</name>
</gene>
<dbReference type="GO" id="GO:0005886">
    <property type="term" value="C:plasma membrane"/>
    <property type="evidence" value="ECO:0007669"/>
    <property type="project" value="UniProtKB-SubCell"/>
</dbReference>
<evidence type="ECO:0000256" key="3">
    <source>
        <dbReference type="ARBA" id="ARBA00022692"/>
    </source>
</evidence>
<feature type="transmembrane region" description="Helical" evidence="6">
    <location>
        <begin position="84"/>
        <end position="111"/>
    </location>
</feature>
<accession>A0A9D9HBB9</accession>
<keyword evidence="3 6" id="KW-0812">Transmembrane</keyword>
<dbReference type="AlphaFoldDB" id="A0A9D9HBB9"/>
<sequence>MSTLKQVATIFGICLLGEVVSAILPFPFPAAIAAMLLLLAALATGIVKMEAVDGAGSFLLKNMAFFFIPAGVAVIEHFETIGAIWLPVLALIVISTAIVFLLSAATVVLVLKLEKRRKAR</sequence>
<comment type="subcellular location">
    <subcellularLocation>
        <location evidence="1">Cell membrane</location>
        <topology evidence="1">Multi-pass membrane protein</topology>
    </subcellularLocation>
</comment>
<feature type="transmembrane region" description="Helical" evidence="6">
    <location>
        <begin position="31"/>
        <end position="47"/>
    </location>
</feature>
<reference evidence="7" key="2">
    <citation type="journal article" date="2021" name="PeerJ">
        <title>Extensive microbial diversity within the chicken gut microbiome revealed by metagenomics and culture.</title>
        <authorList>
            <person name="Gilroy R."/>
            <person name="Ravi A."/>
            <person name="Getino M."/>
            <person name="Pursley I."/>
            <person name="Horton D.L."/>
            <person name="Alikhan N.F."/>
            <person name="Baker D."/>
            <person name="Gharbi K."/>
            <person name="Hall N."/>
            <person name="Watson M."/>
            <person name="Adriaenssens E.M."/>
            <person name="Foster-Nyarko E."/>
            <person name="Jarju S."/>
            <person name="Secka A."/>
            <person name="Antonio M."/>
            <person name="Oren A."/>
            <person name="Chaudhuri R.R."/>
            <person name="La Ragione R."/>
            <person name="Hildebrand F."/>
            <person name="Pallen M.J."/>
        </authorList>
    </citation>
    <scope>NUCLEOTIDE SEQUENCE</scope>
    <source>
        <strain evidence="7">11167</strain>
    </source>
</reference>
<protein>
    <submittedName>
        <fullName evidence="7">CidA/LrgA family protein</fullName>
    </submittedName>
</protein>
<proteinExistence type="predicted"/>
<keyword evidence="5 6" id="KW-0472">Membrane</keyword>
<comment type="caution">
    <text evidence="7">The sequence shown here is derived from an EMBL/GenBank/DDBJ whole genome shotgun (WGS) entry which is preliminary data.</text>
</comment>
<reference evidence="7" key="1">
    <citation type="submission" date="2020-10" db="EMBL/GenBank/DDBJ databases">
        <authorList>
            <person name="Gilroy R."/>
        </authorList>
    </citation>
    <scope>NUCLEOTIDE SEQUENCE</scope>
    <source>
        <strain evidence="7">11167</strain>
    </source>
</reference>
<keyword evidence="2" id="KW-1003">Cell membrane</keyword>
<name>A0A9D9HBB9_9SPIR</name>
<dbReference type="PANTHER" id="PTHR33931:SF2">
    <property type="entry name" value="HOLIN-LIKE PROTEIN CIDA"/>
    <property type="match status" value="1"/>
</dbReference>
<evidence type="ECO:0000256" key="5">
    <source>
        <dbReference type="ARBA" id="ARBA00023136"/>
    </source>
</evidence>
<organism evidence="7 8">
    <name type="scientific">Candidatus Aphodenecus pullistercoris</name>
    <dbReference type="NCBI Taxonomy" id="2840669"/>
    <lineage>
        <taxon>Bacteria</taxon>
        <taxon>Pseudomonadati</taxon>
        <taxon>Spirochaetota</taxon>
        <taxon>Spirochaetia</taxon>
        <taxon>Spirochaetales</taxon>
        <taxon>Candidatus Aphodenecus</taxon>
    </lineage>
</organism>
<evidence type="ECO:0000256" key="4">
    <source>
        <dbReference type="ARBA" id="ARBA00022989"/>
    </source>
</evidence>
<evidence type="ECO:0000313" key="8">
    <source>
        <dbReference type="Proteomes" id="UP000823633"/>
    </source>
</evidence>
<evidence type="ECO:0000256" key="6">
    <source>
        <dbReference type="SAM" id="Phobius"/>
    </source>
</evidence>
<dbReference type="Pfam" id="PF03788">
    <property type="entry name" value="LrgA"/>
    <property type="match status" value="1"/>
</dbReference>
<feature type="transmembrane region" description="Helical" evidence="6">
    <location>
        <begin position="59"/>
        <end position="78"/>
    </location>
</feature>
<dbReference type="EMBL" id="JADIMU010000042">
    <property type="protein sequence ID" value="MBO8443402.1"/>
    <property type="molecule type" value="Genomic_DNA"/>
</dbReference>